<dbReference type="SUPFAM" id="SSF51230">
    <property type="entry name" value="Single hybrid motif"/>
    <property type="match status" value="1"/>
</dbReference>
<proteinExistence type="predicted"/>
<name>A0A392PA99_9FABA</name>
<dbReference type="AlphaFoldDB" id="A0A392PA99"/>
<dbReference type="EMBL" id="LXQA010068151">
    <property type="protein sequence ID" value="MCI08206.1"/>
    <property type="molecule type" value="Genomic_DNA"/>
</dbReference>
<dbReference type="PANTHER" id="PTHR47597">
    <property type="entry name" value="IS A MEMBER OF THE PF|00364 BIOTIN-REQUIRING ENZYMES FAMILY-RELATED"/>
    <property type="match status" value="1"/>
</dbReference>
<keyword evidence="2" id="KW-1185">Reference proteome</keyword>
<dbReference type="PANTHER" id="PTHR47597:SF1">
    <property type="entry name" value="IS A MEMBER OF THE PF|00364 BIOTIN-REQUIRING ENZYMES FAMILY-RELATED"/>
    <property type="match status" value="1"/>
</dbReference>
<comment type="caution">
    <text evidence="1">The sequence shown here is derived from an EMBL/GenBank/DDBJ whole genome shotgun (WGS) entry which is preliminary data.</text>
</comment>
<dbReference type="Proteomes" id="UP000265520">
    <property type="component" value="Unassembled WGS sequence"/>
</dbReference>
<evidence type="ECO:0000313" key="1">
    <source>
        <dbReference type="EMBL" id="MCI08206.1"/>
    </source>
</evidence>
<dbReference type="Gene3D" id="2.40.50.100">
    <property type="match status" value="1"/>
</dbReference>
<reference evidence="1 2" key="1">
    <citation type="journal article" date="2018" name="Front. Plant Sci.">
        <title>Red Clover (Trifolium pratense) and Zigzag Clover (T. medium) - A Picture of Genomic Similarities and Differences.</title>
        <authorList>
            <person name="Dluhosova J."/>
            <person name="Istvanek J."/>
            <person name="Nedelnik J."/>
            <person name="Repkova J."/>
        </authorList>
    </citation>
    <scope>NUCLEOTIDE SEQUENCE [LARGE SCALE GENOMIC DNA]</scope>
    <source>
        <strain evidence="2">cv. 10/8</strain>
        <tissue evidence="1">Leaf</tissue>
    </source>
</reference>
<evidence type="ECO:0000313" key="2">
    <source>
        <dbReference type="Proteomes" id="UP000265520"/>
    </source>
</evidence>
<sequence>LDGFHLRVVRDLTEKTKTLPPPILAPVSINTTAEAPKPNGSVSIPTSLAISKPEPFSVSIQAFLDKAADEGLVIIQSPRVGFFRRSRTIKGKRARPSCQEMQIVKEGQVVCYIEQLGGQLPIESDVSGEVIKILREDGG</sequence>
<organism evidence="1 2">
    <name type="scientific">Trifolium medium</name>
    <dbReference type="NCBI Taxonomy" id="97028"/>
    <lineage>
        <taxon>Eukaryota</taxon>
        <taxon>Viridiplantae</taxon>
        <taxon>Streptophyta</taxon>
        <taxon>Embryophyta</taxon>
        <taxon>Tracheophyta</taxon>
        <taxon>Spermatophyta</taxon>
        <taxon>Magnoliopsida</taxon>
        <taxon>eudicotyledons</taxon>
        <taxon>Gunneridae</taxon>
        <taxon>Pentapetalae</taxon>
        <taxon>rosids</taxon>
        <taxon>fabids</taxon>
        <taxon>Fabales</taxon>
        <taxon>Fabaceae</taxon>
        <taxon>Papilionoideae</taxon>
        <taxon>50 kb inversion clade</taxon>
        <taxon>NPAAA clade</taxon>
        <taxon>Hologalegina</taxon>
        <taxon>IRL clade</taxon>
        <taxon>Trifolieae</taxon>
        <taxon>Trifolium</taxon>
    </lineage>
</organism>
<dbReference type="InterPro" id="IPR011053">
    <property type="entry name" value="Single_hybrid_motif"/>
</dbReference>
<accession>A0A392PA99</accession>
<feature type="non-terminal residue" evidence="1">
    <location>
        <position position="1"/>
    </location>
</feature>
<protein>
    <submittedName>
        <fullName evidence="1">Biotin carboxyl carrier protein of acetyl-CoA carboxylase chloroplastic-like</fullName>
    </submittedName>
</protein>
<dbReference type="InterPro" id="IPR053217">
    <property type="entry name" value="ACC_Biotin_Carrier"/>
</dbReference>